<keyword evidence="1" id="KW-0479">Metal-binding</keyword>
<dbReference type="EMBL" id="LR031874">
    <property type="protein sequence ID" value="VDD25150.1"/>
    <property type="molecule type" value="Genomic_DNA"/>
</dbReference>
<evidence type="ECO:0000313" key="2">
    <source>
        <dbReference type="EMBL" id="VDD25150.1"/>
    </source>
</evidence>
<dbReference type="AlphaFoldDB" id="A0A3P6DD49"/>
<dbReference type="GO" id="GO:0046872">
    <property type="term" value="F:metal ion binding"/>
    <property type="evidence" value="ECO:0007669"/>
    <property type="project" value="UniProtKB-KW"/>
</dbReference>
<dbReference type="PANTHER" id="PTHR46594:SF6">
    <property type="entry name" value="COPPER-TRANSPORTING ATPASE RAN1"/>
    <property type="match status" value="1"/>
</dbReference>
<proteinExistence type="predicted"/>
<reference evidence="2" key="1">
    <citation type="submission" date="2018-11" db="EMBL/GenBank/DDBJ databases">
        <authorList>
            <consortium name="Genoscope - CEA"/>
            <person name="William W."/>
        </authorList>
    </citation>
    <scope>NUCLEOTIDE SEQUENCE</scope>
</reference>
<evidence type="ECO:0000256" key="1">
    <source>
        <dbReference type="ARBA" id="ARBA00022723"/>
    </source>
</evidence>
<gene>
    <name evidence="2" type="ORF">BOLC2T10617H</name>
</gene>
<sequence>MLALKGRFMVTGKSVLVSKEVDSPVLSQIISLVETAQMSKAPIQKFADYVSRLYKPVILASSVGAYPEEWLPEKGTHFVFSHVLHIRCGNRLSLCTRFGNQWCTDQWR</sequence>
<dbReference type="PANTHER" id="PTHR46594">
    <property type="entry name" value="P-TYPE CATION-TRANSPORTING ATPASE"/>
    <property type="match status" value="1"/>
</dbReference>
<accession>A0A3P6DD49</accession>
<organism evidence="2">
    <name type="scientific">Brassica oleracea</name>
    <name type="common">Wild cabbage</name>
    <dbReference type="NCBI Taxonomy" id="3712"/>
    <lineage>
        <taxon>Eukaryota</taxon>
        <taxon>Viridiplantae</taxon>
        <taxon>Streptophyta</taxon>
        <taxon>Embryophyta</taxon>
        <taxon>Tracheophyta</taxon>
        <taxon>Spermatophyta</taxon>
        <taxon>Magnoliopsida</taxon>
        <taxon>eudicotyledons</taxon>
        <taxon>Gunneridae</taxon>
        <taxon>Pentapetalae</taxon>
        <taxon>rosids</taxon>
        <taxon>malvids</taxon>
        <taxon>Brassicales</taxon>
        <taxon>Brassicaceae</taxon>
        <taxon>Brassiceae</taxon>
        <taxon>Brassica</taxon>
    </lineage>
</organism>
<name>A0A3P6DD49_BRAOL</name>
<protein>
    <submittedName>
        <fullName evidence="2">Uncharacterized protein</fullName>
    </submittedName>
</protein>